<gene>
    <name evidence="1" type="ORF">K458DRAFT_257791</name>
</gene>
<dbReference type="EMBL" id="MU005579">
    <property type="protein sequence ID" value="KAF2685060.1"/>
    <property type="molecule type" value="Genomic_DNA"/>
</dbReference>
<protein>
    <submittedName>
        <fullName evidence="1">Uncharacterized protein</fullName>
    </submittedName>
</protein>
<keyword evidence="2" id="KW-1185">Reference proteome</keyword>
<feature type="non-terminal residue" evidence="1">
    <location>
        <position position="1"/>
    </location>
</feature>
<feature type="non-terminal residue" evidence="1">
    <location>
        <position position="86"/>
    </location>
</feature>
<proteinExistence type="predicted"/>
<dbReference type="Proteomes" id="UP000799291">
    <property type="component" value="Unassembled WGS sequence"/>
</dbReference>
<reference evidence="1" key="1">
    <citation type="journal article" date="2020" name="Stud. Mycol.">
        <title>101 Dothideomycetes genomes: a test case for predicting lifestyles and emergence of pathogens.</title>
        <authorList>
            <person name="Haridas S."/>
            <person name="Albert R."/>
            <person name="Binder M."/>
            <person name="Bloem J."/>
            <person name="Labutti K."/>
            <person name="Salamov A."/>
            <person name="Andreopoulos B."/>
            <person name="Baker S."/>
            <person name="Barry K."/>
            <person name="Bills G."/>
            <person name="Bluhm B."/>
            <person name="Cannon C."/>
            <person name="Castanera R."/>
            <person name="Culley D."/>
            <person name="Daum C."/>
            <person name="Ezra D."/>
            <person name="Gonzalez J."/>
            <person name="Henrissat B."/>
            <person name="Kuo A."/>
            <person name="Liang C."/>
            <person name="Lipzen A."/>
            <person name="Lutzoni F."/>
            <person name="Magnuson J."/>
            <person name="Mondo S."/>
            <person name="Nolan M."/>
            <person name="Ohm R."/>
            <person name="Pangilinan J."/>
            <person name="Park H.-J."/>
            <person name="Ramirez L."/>
            <person name="Alfaro M."/>
            <person name="Sun H."/>
            <person name="Tritt A."/>
            <person name="Yoshinaga Y."/>
            <person name="Zwiers L.-H."/>
            <person name="Turgeon B."/>
            <person name="Goodwin S."/>
            <person name="Spatafora J."/>
            <person name="Crous P."/>
            <person name="Grigoriev I."/>
        </authorList>
    </citation>
    <scope>NUCLEOTIDE SEQUENCE</scope>
    <source>
        <strain evidence="1">CBS 122367</strain>
    </source>
</reference>
<sequence length="86" mass="9654">HHNAETSVIRMERESASMILKSTIEMLEKEISEFRVASQAVNVIEIAELCMVAGSTRDEALIEAKSEMDGLKGTMVKVENELKEMR</sequence>
<organism evidence="1 2">
    <name type="scientific">Lentithecium fluviatile CBS 122367</name>
    <dbReference type="NCBI Taxonomy" id="1168545"/>
    <lineage>
        <taxon>Eukaryota</taxon>
        <taxon>Fungi</taxon>
        <taxon>Dikarya</taxon>
        <taxon>Ascomycota</taxon>
        <taxon>Pezizomycotina</taxon>
        <taxon>Dothideomycetes</taxon>
        <taxon>Pleosporomycetidae</taxon>
        <taxon>Pleosporales</taxon>
        <taxon>Massarineae</taxon>
        <taxon>Lentitheciaceae</taxon>
        <taxon>Lentithecium</taxon>
    </lineage>
</organism>
<accession>A0A6G1J4B9</accession>
<evidence type="ECO:0000313" key="1">
    <source>
        <dbReference type="EMBL" id="KAF2685060.1"/>
    </source>
</evidence>
<dbReference type="OrthoDB" id="3682662at2759"/>
<dbReference type="AlphaFoldDB" id="A0A6G1J4B9"/>
<name>A0A6G1J4B9_9PLEO</name>
<evidence type="ECO:0000313" key="2">
    <source>
        <dbReference type="Proteomes" id="UP000799291"/>
    </source>
</evidence>